<comment type="caution">
    <text evidence="1">The sequence shown here is derived from an EMBL/GenBank/DDBJ whole genome shotgun (WGS) entry which is preliminary data.</text>
</comment>
<evidence type="ECO:0000313" key="1">
    <source>
        <dbReference type="EMBL" id="KAK5629175.1"/>
    </source>
</evidence>
<gene>
    <name evidence="1" type="ORF">RRF57_004890</name>
</gene>
<sequence>MPDLSAMIHRHHRATQAAPSPFISVCGRYLPFLYHFISTLIAAPHNFTAVVVDVEGKFDVTRLVNSNPGSRSGSTVEEKMSLPATPKDLAHVYVYRPGSRAREHVEAVLKGVDEFMVYGDHESKGRAWWGTVVVGGTGGDVDAGWKGWCRVEREAVAGLAVGISVEEALRERGRRHEAVEQAGWSVASGWGAYVWKGK</sequence>
<protein>
    <submittedName>
        <fullName evidence="1">Uncharacterized protein</fullName>
    </submittedName>
</protein>
<accession>A0AAN7UB37</accession>
<dbReference type="Proteomes" id="UP001305414">
    <property type="component" value="Unassembled WGS sequence"/>
</dbReference>
<name>A0AAN7UB37_9PEZI</name>
<organism evidence="1 2">
    <name type="scientific">Xylaria bambusicola</name>
    <dbReference type="NCBI Taxonomy" id="326684"/>
    <lineage>
        <taxon>Eukaryota</taxon>
        <taxon>Fungi</taxon>
        <taxon>Dikarya</taxon>
        <taxon>Ascomycota</taxon>
        <taxon>Pezizomycotina</taxon>
        <taxon>Sordariomycetes</taxon>
        <taxon>Xylariomycetidae</taxon>
        <taxon>Xylariales</taxon>
        <taxon>Xylariaceae</taxon>
        <taxon>Xylaria</taxon>
    </lineage>
</organism>
<reference evidence="1 2" key="1">
    <citation type="submission" date="2023-10" db="EMBL/GenBank/DDBJ databases">
        <title>Draft genome sequence of Xylaria bambusicola isolate GMP-LS, the root and basal stem rot pathogen of sugarcane in Indonesia.</title>
        <authorList>
            <person name="Selvaraj P."/>
            <person name="Muralishankar V."/>
            <person name="Muruganantham S."/>
            <person name="Sp S."/>
            <person name="Haryani S."/>
            <person name="Lau K.J.X."/>
            <person name="Naqvi N.I."/>
        </authorList>
    </citation>
    <scope>NUCLEOTIDE SEQUENCE [LARGE SCALE GENOMIC DNA]</scope>
    <source>
        <strain evidence="1">GMP-LS</strain>
    </source>
</reference>
<dbReference type="EMBL" id="JAWHQM010000010">
    <property type="protein sequence ID" value="KAK5629175.1"/>
    <property type="molecule type" value="Genomic_DNA"/>
</dbReference>
<evidence type="ECO:0000313" key="2">
    <source>
        <dbReference type="Proteomes" id="UP001305414"/>
    </source>
</evidence>
<proteinExistence type="predicted"/>
<keyword evidence="2" id="KW-1185">Reference proteome</keyword>
<dbReference type="AlphaFoldDB" id="A0AAN7UB37"/>